<dbReference type="InterPro" id="IPR020795">
    <property type="entry name" value="ORC3"/>
</dbReference>
<evidence type="ECO:0000256" key="3">
    <source>
        <dbReference type="ARBA" id="ARBA00022705"/>
    </source>
</evidence>
<dbReference type="CDD" id="cd20704">
    <property type="entry name" value="Orc3"/>
    <property type="match status" value="2"/>
</dbReference>
<evidence type="ECO:0000256" key="5">
    <source>
        <dbReference type="ARBA" id="ARBA00023242"/>
    </source>
</evidence>
<dbReference type="EMBL" id="JANBVO010000023">
    <property type="protein sequence ID" value="KAJ9142132.1"/>
    <property type="molecule type" value="Genomic_DNA"/>
</dbReference>
<comment type="subcellular location">
    <subcellularLocation>
        <location evidence="1">Nucleus</location>
    </subcellularLocation>
</comment>
<dbReference type="GO" id="GO:0006270">
    <property type="term" value="P:DNA replication initiation"/>
    <property type="evidence" value="ECO:0007669"/>
    <property type="project" value="TreeGrafter"/>
</dbReference>
<dbReference type="PANTHER" id="PTHR12748">
    <property type="entry name" value="ORIGIN RECOGNITION COMPLEX SUBUNIT 3"/>
    <property type="match status" value="1"/>
</dbReference>
<dbReference type="Pfam" id="PF18137">
    <property type="entry name" value="WHD_ORC"/>
    <property type="match status" value="1"/>
</dbReference>
<keyword evidence="4" id="KW-0238">DNA-binding</keyword>
<comment type="caution">
    <text evidence="9">The sequence shown here is derived from an EMBL/GenBank/DDBJ whole genome shotgun (WGS) entry which is preliminary data.</text>
</comment>
<dbReference type="Pfam" id="PF07034">
    <property type="entry name" value="ORC3_N"/>
    <property type="match status" value="1"/>
</dbReference>
<comment type="similarity">
    <text evidence="2">Belongs to the ORC3 family.</text>
</comment>
<evidence type="ECO:0000256" key="4">
    <source>
        <dbReference type="ARBA" id="ARBA00023125"/>
    </source>
</evidence>
<dbReference type="GO" id="GO:0003688">
    <property type="term" value="F:DNA replication origin binding"/>
    <property type="evidence" value="ECO:0007669"/>
    <property type="project" value="TreeGrafter"/>
</dbReference>
<evidence type="ECO:0000259" key="7">
    <source>
        <dbReference type="Pfam" id="PF07034"/>
    </source>
</evidence>
<evidence type="ECO:0000313" key="10">
    <source>
        <dbReference type="Proteomes" id="UP001174694"/>
    </source>
</evidence>
<dbReference type="GO" id="GO:0031261">
    <property type="term" value="C:DNA replication preinitiation complex"/>
    <property type="evidence" value="ECO:0007669"/>
    <property type="project" value="TreeGrafter"/>
</dbReference>
<reference evidence="9" key="1">
    <citation type="submission" date="2022-07" db="EMBL/GenBank/DDBJ databases">
        <title>Fungi with potential for degradation of polypropylene.</title>
        <authorList>
            <person name="Gostincar C."/>
        </authorList>
    </citation>
    <scope>NUCLEOTIDE SEQUENCE</scope>
    <source>
        <strain evidence="9">EXF-13308</strain>
    </source>
</reference>
<evidence type="ECO:0000256" key="6">
    <source>
        <dbReference type="SAM" id="MobiDB-lite"/>
    </source>
</evidence>
<gene>
    <name evidence="9" type="ORF">NKR23_g7442</name>
</gene>
<organism evidence="9 10">
    <name type="scientific">Pleurostoma richardsiae</name>
    <dbReference type="NCBI Taxonomy" id="41990"/>
    <lineage>
        <taxon>Eukaryota</taxon>
        <taxon>Fungi</taxon>
        <taxon>Dikarya</taxon>
        <taxon>Ascomycota</taxon>
        <taxon>Pezizomycotina</taxon>
        <taxon>Sordariomycetes</taxon>
        <taxon>Sordariomycetidae</taxon>
        <taxon>Calosphaeriales</taxon>
        <taxon>Pleurostomataceae</taxon>
        <taxon>Pleurostoma</taxon>
    </lineage>
</organism>
<protein>
    <submittedName>
        <fullName evidence="9">Origin recognition complex subunit 3</fullName>
    </submittedName>
</protein>
<dbReference type="PANTHER" id="PTHR12748:SF0">
    <property type="entry name" value="ORIGIN RECOGNITION COMPLEX SUBUNIT 3"/>
    <property type="match status" value="1"/>
</dbReference>
<keyword evidence="3" id="KW-0235">DNA replication</keyword>
<dbReference type="Proteomes" id="UP001174694">
    <property type="component" value="Unassembled WGS sequence"/>
</dbReference>
<keyword evidence="10" id="KW-1185">Reference proteome</keyword>
<sequence>MAGAELAIDDLVDNSHRAAYIFNLDDEPAEAAPPSKKRRLSKREPEEKPGQGEDLSSFVPLLNGAENPECVRLRHELFEQAWGGIDQRIQKVLKESNHTTLEEVGSFVREAPDQTNKIPAGFIVTGPNIASQEFLFQQLSESLHDFVQGRFVRIRSVEATNLKGTLKKIVSDATKQGPNNDGEYAEMRAVMDSRRYLDYDLDALVAFLKNQESKRVIIAFQDSEAFDNSLLSDLIVMLKSWKGRIDFTLLFGIATSVNLFQARLLKSSGQHLYGCQFDVDQTNAVLDSVFKSAVAHLDSPLCIGPLLLRKLLDRQHTQVTGINVFISALKYAYMCHYFANPLSIFLSPKGELKTEFIQAEHLEAIRTLPSFNVSVEEAMITKKIGHAKALMDDDAYLLMVIQKEATQRRKWTYKLLRCLALLEATAIPKEDFATMYENALRDGIDLESEGATVLDSIRRMSPDEVISLATRMTEVVRRGNPELGLNGWQDEAGGLVAVDLVETITALKAQAQEKGNVLRSKYTAQSRVLRTTVVAQKVQLSQDTAALSEEDRAFTEAIDSLTERLGAVISCHPPDRFFLHELWLYDSLSPHRGAFMPRPVDAWDRALARPYDYLRCDCCRRLKGGISSSLPPTAILYHLYSEAGTLINVADLWSAFHGLVGRTEDDDGAGADDGLDERTALALFYQSLAELKAMGFVKASKKKADHIAKVKWL</sequence>
<keyword evidence="5" id="KW-0539">Nucleus</keyword>
<dbReference type="GO" id="GO:0005664">
    <property type="term" value="C:nuclear origin of replication recognition complex"/>
    <property type="evidence" value="ECO:0007669"/>
    <property type="project" value="InterPro"/>
</dbReference>
<evidence type="ECO:0000256" key="2">
    <source>
        <dbReference type="ARBA" id="ARBA00010977"/>
    </source>
</evidence>
<dbReference type="GO" id="GO:0005656">
    <property type="term" value="C:nuclear pre-replicative complex"/>
    <property type="evidence" value="ECO:0007669"/>
    <property type="project" value="TreeGrafter"/>
</dbReference>
<feature type="domain" description="Origin recognition complex subunit 3 N-terminal" evidence="7">
    <location>
        <begin position="49"/>
        <end position="345"/>
    </location>
</feature>
<dbReference type="InterPro" id="IPR045667">
    <property type="entry name" value="ORC3_N"/>
</dbReference>
<proteinExistence type="inferred from homology"/>
<feature type="region of interest" description="Disordered" evidence="6">
    <location>
        <begin position="25"/>
        <end position="59"/>
    </location>
</feature>
<evidence type="ECO:0000313" key="9">
    <source>
        <dbReference type="EMBL" id="KAJ9142132.1"/>
    </source>
</evidence>
<evidence type="ECO:0000259" key="8">
    <source>
        <dbReference type="Pfam" id="PF18137"/>
    </source>
</evidence>
<name>A0AA38R8E4_9PEZI</name>
<accession>A0AA38R8E4</accession>
<dbReference type="InterPro" id="IPR040855">
    <property type="entry name" value="ORC_WH_C"/>
</dbReference>
<evidence type="ECO:0000256" key="1">
    <source>
        <dbReference type="ARBA" id="ARBA00004123"/>
    </source>
</evidence>
<feature type="compositionally biased region" description="Basic and acidic residues" evidence="6">
    <location>
        <begin position="42"/>
        <end position="51"/>
    </location>
</feature>
<feature type="domain" description="Origin recognition complex subunit 3 winged helix C-terminal" evidence="8">
    <location>
        <begin position="605"/>
        <end position="712"/>
    </location>
</feature>
<dbReference type="AlphaFoldDB" id="A0AA38R8E4"/>